<dbReference type="InterPro" id="IPR015943">
    <property type="entry name" value="WD40/YVTN_repeat-like_dom_sf"/>
</dbReference>
<reference evidence="1" key="1">
    <citation type="journal article" date="2014" name="Front. Microbiol.">
        <title>High frequency of phylogenetically diverse reductive dehalogenase-homologous genes in deep subseafloor sedimentary metagenomes.</title>
        <authorList>
            <person name="Kawai M."/>
            <person name="Futagami T."/>
            <person name="Toyoda A."/>
            <person name="Takaki Y."/>
            <person name="Nishi S."/>
            <person name="Hori S."/>
            <person name="Arai W."/>
            <person name="Tsubouchi T."/>
            <person name="Morono Y."/>
            <person name="Uchiyama I."/>
            <person name="Ito T."/>
            <person name="Fujiyama A."/>
            <person name="Inagaki F."/>
            <person name="Takami H."/>
        </authorList>
    </citation>
    <scope>NUCLEOTIDE SEQUENCE</scope>
    <source>
        <strain evidence="1">Expedition CK06-06</strain>
    </source>
</reference>
<gene>
    <name evidence="1" type="ORF">S06H3_07640</name>
</gene>
<feature type="non-terminal residue" evidence="1">
    <location>
        <position position="1"/>
    </location>
</feature>
<organism evidence="1">
    <name type="scientific">marine sediment metagenome</name>
    <dbReference type="NCBI Taxonomy" id="412755"/>
    <lineage>
        <taxon>unclassified sequences</taxon>
        <taxon>metagenomes</taxon>
        <taxon>ecological metagenomes</taxon>
    </lineage>
</organism>
<protein>
    <submittedName>
        <fullName evidence="1">Uncharacterized protein</fullName>
    </submittedName>
</protein>
<dbReference type="EMBL" id="BARV01003121">
    <property type="protein sequence ID" value="GAH99688.1"/>
    <property type="molecule type" value="Genomic_DNA"/>
</dbReference>
<comment type="caution">
    <text evidence="1">The sequence shown here is derived from an EMBL/GenBank/DDBJ whole genome shotgun (WGS) entry which is preliminary data.</text>
</comment>
<sequence>GTKKWAKEFEGTGVGVPSIADDGTIYVMVYKEEHSEKCGWWYHCLHAVDSNNPKEEKWQSCSAFYGGVPVISSAGNVYILRTYASFDVWKTQIYGFDPQRDSWSSESYGTIGHLILDKEKTIYALFDNNVGAFDQQLKLKWSVSLNDREGPLSLGGDGALFVPGEKKLYMIRPR</sequence>
<dbReference type="AlphaFoldDB" id="X1LZY4"/>
<accession>X1LZY4</accession>
<dbReference type="Gene3D" id="2.130.10.10">
    <property type="entry name" value="YVTN repeat-like/Quinoprotein amine dehydrogenase"/>
    <property type="match status" value="1"/>
</dbReference>
<proteinExistence type="predicted"/>
<name>X1LZY4_9ZZZZ</name>
<evidence type="ECO:0000313" key="1">
    <source>
        <dbReference type="EMBL" id="GAH99688.1"/>
    </source>
</evidence>